<proteinExistence type="predicted"/>
<dbReference type="Gene3D" id="3.10.620.30">
    <property type="match status" value="1"/>
</dbReference>
<reference evidence="1 2" key="1">
    <citation type="submission" date="2018-06" db="EMBL/GenBank/DDBJ databases">
        <title>OYT1 Genome Sequencing.</title>
        <authorList>
            <person name="Kato S."/>
            <person name="Itoh T."/>
            <person name="Ohkuma M."/>
        </authorList>
    </citation>
    <scope>NUCLEOTIDE SEQUENCE [LARGE SCALE GENOMIC DNA]</scope>
    <source>
        <strain evidence="1 2">OYT1</strain>
    </source>
</reference>
<evidence type="ECO:0000313" key="2">
    <source>
        <dbReference type="Proteomes" id="UP000033070"/>
    </source>
</evidence>
<dbReference type="Pfam" id="PF06035">
    <property type="entry name" value="Peptidase_C93"/>
    <property type="match status" value="1"/>
</dbReference>
<dbReference type="STRING" id="1188319.OYT1_02482"/>
<evidence type="ECO:0008006" key="3">
    <source>
        <dbReference type="Google" id="ProtNLM"/>
    </source>
</evidence>
<dbReference type="Proteomes" id="UP000033070">
    <property type="component" value="Chromosome"/>
</dbReference>
<dbReference type="EMBL" id="AP018738">
    <property type="protein sequence ID" value="BBE51012.1"/>
    <property type="molecule type" value="Genomic_DNA"/>
</dbReference>
<accession>A0A2Z6GCA5</accession>
<sequence>MSGLFRASFNSFSISAKLVRWLSFSLAMVVCLPWVYAGAIDLSPRLLSYVASRWGGGAEERLKGWSNFVTLQQQRRENRAVDPDSRSSPVYATNRLWAGVPYLSDQSNWGMDDYWATPVEVMGINHADCEDYAIAKYFTLKELGVPVSKMRITYVRALRWNEPHMVLAYYPEPDSEPYILDNLTDRIDVASDRRDLEPIYSFNDDDLWTAGSAAKAGKSSQIRLWRGLIEKMDKEQRM</sequence>
<dbReference type="InterPro" id="IPR010319">
    <property type="entry name" value="Transglutaminase-like_Cys_pept"/>
</dbReference>
<dbReference type="PANTHER" id="PTHR39327:SF1">
    <property type="entry name" value="BLR5470 PROTEIN"/>
    <property type="match status" value="1"/>
</dbReference>
<keyword evidence="2" id="KW-1185">Reference proteome</keyword>
<gene>
    <name evidence="1" type="ORF">OYT1_ch1458</name>
</gene>
<name>A0A2Z6GCA5_9PROT</name>
<evidence type="ECO:0000313" key="1">
    <source>
        <dbReference type="EMBL" id="BBE51012.1"/>
    </source>
</evidence>
<dbReference type="KEGG" id="fam:OYT1_ch1458"/>
<dbReference type="PANTHER" id="PTHR39327">
    <property type="match status" value="1"/>
</dbReference>
<protein>
    <recommendedName>
        <fullName evidence="3">Sulfate adenylyltransferase</fullName>
    </recommendedName>
</protein>
<dbReference type="AlphaFoldDB" id="A0A2Z6GCA5"/>
<organism evidence="1 2">
    <name type="scientific">Ferriphaselus amnicola</name>
    <dbReference type="NCBI Taxonomy" id="1188319"/>
    <lineage>
        <taxon>Bacteria</taxon>
        <taxon>Pseudomonadati</taxon>
        <taxon>Pseudomonadota</taxon>
        <taxon>Betaproteobacteria</taxon>
        <taxon>Nitrosomonadales</taxon>
        <taxon>Gallionellaceae</taxon>
        <taxon>Ferriphaselus</taxon>
    </lineage>
</organism>
<dbReference type="OrthoDB" id="5401788at2"/>